<dbReference type="InterPro" id="IPR011990">
    <property type="entry name" value="TPR-like_helical_dom_sf"/>
</dbReference>
<evidence type="ECO:0000313" key="10">
    <source>
        <dbReference type="Proteomes" id="UP001501624"/>
    </source>
</evidence>
<evidence type="ECO:0000256" key="5">
    <source>
        <dbReference type="PROSITE-ProRule" id="PRU00339"/>
    </source>
</evidence>
<dbReference type="Gene3D" id="1.25.40.10">
    <property type="entry name" value="Tetratricopeptide repeat domain"/>
    <property type="match status" value="3"/>
</dbReference>
<comment type="caution">
    <text evidence="9">The sequence shown here is derived from an EMBL/GenBank/DDBJ whole genome shotgun (WGS) entry which is preliminary data.</text>
</comment>
<dbReference type="PANTHER" id="PTHR35807">
    <property type="entry name" value="TRANSCRIPTIONAL REGULATOR REDD-RELATED"/>
    <property type="match status" value="1"/>
</dbReference>
<dbReference type="Gene3D" id="1.10.10.10">
    <property type="entry name" value="Winged helix-like DNA-binding domain superfamily/Winged helix DNA-binding domain"/>
    <property type="match status" value="1"/>
</dbReference>
<dbReference type="Proteomes" id="UP001501624">
    <property type="component" value="Unassembled WGS sequence"/>
</dbReference>
<dbReference type="PANTHER" id="PTHR35807:SF1">
    <property type="entry name" value="TRANSCRIPTIONAL REGULATOR REDD"/>
    <property type="match status" value="1"/>
</dbReference>
<evidence type="ECO:0000256" key="6">
    <source>
        <dbReference type="PROSITE-ProRule" id="PRU01091"/>
    </source>
</evidence>
<dbReference type="RefSeq" id="WP_237337765.1">
    <property type="nucleotide sequence ID" value="NZ_BAABCM010000015.1"/>
</dbReference>
<dbReference type="Pfam" id="PF03704">
    <property type="entry name" value="BTAD"/>
    <property type="match status" value="1"/>
</dbReference>
<evidence type="ECO:0000256" key="2">
    <source>
        <dbReference type="ARBA" id="ARBA00023015"/>
    </source>
</evidence>
<keyword evidence="2" id="KW-0805">Transcription regulation</keyword>
<feature type="DNA-binding region" description="OmpR/PhoB-type" evidence="6">
    <location>
        <begin position="1"/>
        <end position="94"/>
    </location>
</feature>
<dbReference type="SMART" id="SM00028">
    <property type="entry name" value="TPR"/>
    <property type="match status" value="5"/>
</dbReference>
<evidence type="ECO:0000256" key="4">
    <source>
        <dbReference type="ARBA" id="ARBA00023163"/>
    </source>
</evidence>
<dbReference type="SUPFAM" id="SSF46894">
    <property type="entry name" value="C-terminal effector domain of the bipartite response regulators"/>
    <property type="match status" value="1"/>
</dbReference>
<dbReference type="SMART" id="SM00862">
    <property type="entry name" value="Trans_reg_C"/>
    <property type="match status" value="1"/>
</dbReference>
<dbReference type="CDD" id="cd15831">
    <property type="entry name" value="BTAD"/>
    <property type="match status" value="1"/>
</dbReference>
<dbReference type="PROSITE" id="PS50005">
    <property type="entry name" value="TPR"/>
    <property type="match status" value="1"/>
</dbReference>
<evidence type="ECO:0000256" key="3">
    <source>
        <dbReference type="ARBA" id="ARBA00023125"/>
    </source>
</evidence>
<dbReference type="InterPro" id="IPR005158">
    <property type="entry name" value="BTAD"/>
</dbReference>
<comment type="similarity">
    <text evidence="1">Belongs to the AfsR/DnrI/RedD regulatory family.</text>
</comment>
<organism evidence="9 10">
    <name type="scientific">Amycolatopsis tucumanensis</name>
    <dbReference type="NCBI Taxonomy" id="401106"/>
    <lineage>
        <taxon>Bacteria</taxon>
        <taxon>Bacillati</taxon>
        <taxon>Actinomycetota</taxon>
        <taxon>Actinomycetes</taxon>
        <taxon>Pseudonocardiales</taxon>
        <taxon>Pseudonocardiaceae</taxon>
        <taxon>Amycolatopsis</taxon>
    </lineage>
</organism>
<keyword evidence="5" id="KW-0802">TPR repeat</keyword>
<dbReference type="EMBL" id="BAABCM010000015">
    <property type="protein sequence ID" value="GAA3845435.1"/>
    <property type="molecule type" value="Genomic_DNA"/>
</dbReference>
<dbReference type="PRINTS" id="PR00364">
    <property type="entry name" value="DISEASERSIST"/>
</dbReference>
<gene>
    <name evidence="9" type="ORF">GCM10022380_74460</name>
</gene>
<feature type="domain" description="OmpR/PhoB-type" evidence="8">
    <location>
        <begin position="1"/>
        <end position="94"/>
    </location>
</feature>
<dbReference type="InterPro" id="IPR036388">
    <property type="entry name" value="WH-like_DNA-bd_sf"/>
</dbReference>
<feature type="compositionally biased region" description="Basic and acidic residues" evidence="7">
    <location>
        <begin position="861"/>
        <end position="873"/>
    </location>
</feature>
<dbReference type="SUPFAM" id="SSF52540">
    <property type="entry name" value="P-loop containing nucleoside triphosphate hydrolases"/>
    <property type="match status" value="1"/>
</dbReference>
<proteinExistence type="inferred from homology"/>
<dbReference type="Gene3D" id="3.40.50.300">
    <property type="entry name" value="P-loop containing nucleotide triphosphate hydrolases"/>
    <property type="match status" value="1"/>
</dbReference>
<dbReference type="Pfam" id="PF00486">
    <property type="entry name" value="Trans_reg_C"/>
    <property type="match status" value="1"/>
</dbReference>
<keyword evidence="4" id="KW-0804">Transcription</keyword>
<name>A0ABP7JHU2_9PSEU</name>
<dbReference type="InterPro" id="IPR001867">
    <property type="entry name" value="OmpR/PhoB-type_DNA-bd"/>
</dbReference>
<evidence type="ECO:0000313" key="9">
    <source>
        <dbReference type="EMBL" id="GAA3845435.1"/>
    </source>
</evidence>
<keyword evidence="3 6" id="KW-0238">DNA-binding</keyword>
<feature type="repeat" description="TPR" evidence="5">
    <location>
        <begin position="658"/>
        <end position="691"/>
    </location>
</feature>
<dbReference type="InterPro" id="IPR019734">
    <property type="entry name" value="TPR_rpt"/>
</dbReference>
<evidence type="ECO:0000256" key="1">
    <source>
        <dbReference type="ARBA" id="ARBA00005820"/>
    </source>
</evidence>
<dbReference type="InterPro" id="IPR027417">
    <property type="entry name" value="P-loop_NTPase"/>
</dbReference>
<evidence type="ECO:0000259" key="8">
    <source>
        <dbReference type="PROSITE" id="PS51755"/>
    </source>
</evidence>
<feature type="region of interest" description="Disordered" evidence="7">
    <location>
        <begin position="861"/>
        <end position="880"/>
    </location>
</feature>
<protein>
    <submittedName>
        <fullName evidence="9">BTAD domain-containing putative transcriptional regulator</fullName>
    </submittedName>
</protein>
<dbReference type="PROSITE" id="PS51755">
    <property type="entry name" value="OMPR_PHOB"/>
    <property type="match status" value="1"/>
</dbReference>
<evidence type="ECO:0000256" key="7">
    <source>
        <dbReference type="SAM" id="MobiDB-lite"/>
    </source>
</evidence>
<keyword evidence="10" id="KW-1185">Reference proteome</keyword>
<accession>A0ABP7JHU2</accession>
<dbReference type="SMART" id="SM01043">
    <property type="entry name" value="BTAD"/>
    <property type="match status" value="1"/>
</dbReference>
<sequence>MDIRVLGPVQVLAGDRPVRVSGPRQERVLAALVLDAGRVVPVSRLVEVVWDGDPPATAVRQVRNVTSALRRALVAAGFPDDVLTATGPGFVLNPPDSDLARFERHAAAEEYREALACWRGPALAGVTSHALAGEVARLEEKRLTILEAHLSRAGDIAELTAAVAQHPLREGLAALLIQALWRQGRTADALLTYRRTRDRLAAELGVEPGPALRALHARIQRDGSACYLPYRTPDFTGRRRELDLVLGALHGGNVVLVHGMAGVGKTALAVHAAHRAASRFPDGQLFVDLHGYSPGRDPLDPAAALSSLLLQVGVPAPQHPGSLDDRAALWRARTSGRALLVLLDNAAGAHHLLPLLPGSPSVAVLATSRRRLTAVDGAVPVPLDVLPETDAAALFTAVSGRRDHGVARLCGGLPLAIRIAASRVRHQPGRAAERLAGRRSRLRELRTTDRDIAAAFALSYRDLGEPQRYLFRVLGIHPGPLVTPDAAAALTGLPDTERLLDDLCDAHLLSRPHPDGYTFHDLLAEYARDLVRPGEARAARDRLLGYYRDGGDTEWHVRERPNLRAVAEFALAQRCEVHAWRIADHAAQFLRVRGHRDDFVAVARAGFAAAERLGDTEALLRSLDNLANAQWDSGDLDAAMTTTRRRLRLAVDDPAAQASALSRIGTLHGMRGDYRTAITYYRQALDVPADERLTALVLGNLSHAQEILGDFADALTSISQARDLRERTDDRHGSVLSDAQYAHVLARLGRTRDAVGTASEAVARAVRLGYPFGEAWARTDLADVLLAANRPAEAREHAGRARDLLMHLDHPLLLAMAANSLGDAHHALGETALARECYGLARETATRVGYRRERERAERGLARDLGDTGVTDRGRRRRRR</sequence>
<dbReference type="SUPFAM" id="SSF48452">
    <property type="entry name" value="TPR-like"/>
    <property type="match status" value="3"/>
</dbReference>
<reference evidence="10" key="1">
    <citation type="journal article" date="2019" name="Int. J. Syst. Evol. Microbiol.">
        <title>The Global Catalogue of Microorganisms (GCM) 10K type strain sequencing project: providing services to taxonomists for standard genome sequencing and annotation.</title>
        <authorList>
            <consortium name="The Broad Institute Genomics Platform"/>
            <consortium name="The Broad Institute Genome Sequencing Center for Infectious Disease"/>
            <person name="Wu L."/>
            <person name="Ma J."/>
        </authorList>
    </citation>
    <scope>NUCLEOTIDE SEQUENCE [LARGE SCALE GENOMIC DNA]</scope>
    <source>
        <strain evidence="10">JCM 17017</strain>
    </source>
</reference>
<dbReference type="InterPro" id="IPR051677">
    <property type="entry name" value="AfsR-DnrI-RedD_regulator"/>
</dbReference>
<dbReference type="InterPro" id="IPR016032">
    <property type="entry name" value="Sig_transdc_resp-reg_C-effctor"/>
</dbReference>